<sequence>MVYHFSGPDRYAYTRTLLKRSRSVGGAPLRGIPPISYLTPYGFTRPLTCTHVRLLGSCFKTGRMERPQARVWSAQMPKHAKGARCLPKSDRLITVPHLTGLFAIGLSLVFSLGRNSPPDLGCIPKQPNSWACVVRGPHNRALTLSHPFPGDLGVRPGTLLGLFGRPEPPDSKVIPPDLGSRSERVGRRNQDLGVRAHNGLAVAATTRES</sequence>
<dbReference type="OrthoDB" id="1686935at2759"/>
<evidence type="ECO:0000256" key="1">
    <source>
        <dbReference type="SAM" id="MobiDB-lite"/>
    </source>
</evidence>
<dbReference type="GO" id="GO:0043457">
    <property type="term" value="P:regulation of cellular respiration"/>
    <property type="evidence" value="ECO:0007669"/>
    <property type="project" value="InterPro"/>
</dbReference>
<protein>
    <submittedName>
        <fullName evidence="2">Uncharacterized protein</fullName>
    </submittedName>
</protein>
<feature type="region of interest" description="Disordered" evidence="1">
    <location>
        <begin position="165"/>
        <end position="193"/>
    </location>
</feature>
<evidence type="ECO:0000313" key="2">
    <source>
        <dbReference type="EMBL" id="KAG5591516.1"/>
    </source>
</evidence>
<keyword evidence="3" id="KW-1185">Reference proteome</keyword>
<reference evidence="2 3" key="1">
    <citation type="submission" date="2020-09" db="EMBL/GenBank/DDBJ databases">
        <title>De no assembly of potato wild relative species, Solanum commersonii.</title>
        <authorList>
            <person name="Cho K."/>
        </authorList>
    </citation>
    <scope>NUCLEOTIDE SEQUENCE [LARGE SCALE GENOMIC DNA]</scope>
    <source>
        <strain evidence="2">LZ3.2</strain>
        <tissue evidence="2">Leaf</tissue>
    </source>
</reference>
<comment type="caution">
    <text evidence="2">The sequence shown here is derived from an EMBL/GenBank/DDBJ whole genome shotgun (WGS) entry which is preliminary data.</text>
</comment>
<feature type="compositionally biased region" description="Basic and acidic residues" evidence="1">
    <location>
        <begin position="180"/>
        <end position="190"/>
    </location>
</feature>
<proteinExistence type="predicted"/>
<dbReference type="PANTHER" id="PTHR47188:SF1">
    <property type="entry name" value="PROTEIN TAR1"/>
    <property type="match status" value="1"/>
</dbReference>
<dbReference type="AlphaFoldDB" id="A0A9J5XWB9"/>
<evidence type="ECO:0000313" key="3">
    <source>
        <dbReference type="Proteomes" id="UP000824120"/>
    </source>
</evidence>
<organism evidence="2 3">
    <name type="scientific">Solanum commersonii</name>
    <name type="common">Commerson's wild potato</name>
    <name type="synonym">Commerson's nightshade</name>
    <dbReference type="NCBI Taxonomy" id="4109"/>
    <lineage>
        <taxon>Eukaryota</taxon>
        <taxon>Viridiplantae</taxon>
        <taxon>Streptophyta</taxon>
        <taxon>Embryophyta</taxon>
        <taxon>Tracheophyta</taxon>
        <taxon>Spermatophyta</taxon>
        <taxon>Magnoliopsida</taxon>
        <taxon>eudicotyledons</taxon>
        <taxon>Gunneridae</taxon>
        <taxon>Pentapetalae</taxon>
        <taxon>asterids</taxon>
        <taxon>lamiids</taxon>
        <taxon>Solanales</taxon>
        <taxon>Solanaceae</taxon>
        <taxon>Solanoideae</taxon>
        <taxon>Solaneae</taxon>
        <taxon>Solanum</taxon>
    </lineage>
</organism>
<dbReference type="Proteomes" id="UP000824120">
    <property type="component" value="Chromosome 8"/>
</dbReference>
<dbReference type="PANTHER" id="PTHR47188">
    <property type="entry name" value="PROTEIN TAR1"/>
    <property type="match status" value="1"/>
</dbReference>
<dbReference type="EMBL" id="JACXVP010000008">
    <property type="protein sequence ID" value="KAG5591516.1"/>
    <property type="molecule type" value="Genomic_DNA"/>
</dbReference>
<gene>
    <name evidence="2" type="ORF">H5410_042030</name>
</gene>
<dbReference type="InterPro" id="IPR044792">
    <property type="entry name" value="TAR1"/>
</dbReference>
<accession>A0A9J5XWB9</accession>
<name>A0A9J5XWB9_SOLCO</name>